<accession>A0AAU9DUT4</accession>
<protein>
    <recommendedName>
        <fullName evidence="4">DUF2628 domain-containing protein</fullName>
    </recommendedName>
</protein>
<evidence type="ECO:0000256" key="1">
    <source>
        <dbReference type="SAM" id="Phobius"/>
    </source>
</evidence>
<dbReference type="EMBL" id="AP027059">
    <property type="protein sequence ID" value="BDU51009.1"/>
    <property type="molecule type" value="Genomic_DNA"/>
</dbReference>
<reference evidence="2 3" key="1">
    <citation type="submission" date="2022-11" db="EMBL/GenBank/DDBJ databases">
        <title>Haliovirga abyssi gen. nov., sp. nov., a mesophilic fermentative bacterium isolated from the Iheya North hydrothermal field and the proposal of Haliovirgaceae fam. nov.</title>
        <authorList>
            <person name="Miyazaki U."/>
            <person name="Tame A."/>
            <person name="Miyazaki J."/>
            <person name="Takai K."/>
            <person name="Sawayama S."/>
            <person name="Kitajima M."/>
            <person name="Okamoto A."/>
            <person name="Nakagawa S."/>
        </authorList>
    </citation>
    <scope>NUCLEOTIDE SEQUENCE [LARGE SCALE GENOMIC DNA]</scope>
    <source>
        <strain evidence="2 3">IC12</strain>
    </source>
</reference>
<keyword evidence="1" id="KW-1133">Transmembrane helix</keyword>
<keyword evidence="1" id="KW-0472">Membrane</keyword>
<proteinExistence type="predicted"/>
<evidence type="ECO:0000313" key="3">
    <source>
        <dbReference type="Proteomes" id="UP001321582"/>
    </source>
</evidence>
<dbReference type="Proteomes" id="UP001321582">
    <property type="component" value="Chromosome"/>
</dbReference>
<dbReference type="AlphaFoldDB" id="A0AAU9DUT4"/>
<keyword evidence="3" id="KW-1185">Reference proteome</keyword>
<evidence type="ECO:0008006" key="4">
    <source>
        <dbReference type="Google" id="ProtNLM"/>
    </source>
</evidence>
<dbReference type="RefSeq" id="WP_307903855.1">
    <property type="nucleotide sequence ID" value="NZ_AP027059.1"/>
</dbReference>
<sequence length="136" mass="16149">MAKCVRCGKELDIITRDPNKAFYCKKCSEELLGKFSYEYSDKRATKKNKIIEYLIPGLFQFQSGYYLRGILIFLNSIFIPIVWLILFWSEVKYKIINKKIFGINIIFSFFIIINFLIAFTLNIREILNNKKSKTNY</sequence>
<feature type="transmembrane region" description="Helical" evidence="1">
    <location>
        <begin position="100"/>
        <end position="123"/>
    </location>
</feature>
<gene>
    <name evidence="2" type="ORF">HLVA_15780</name>
</gene>
<keyword evidence="1" id="KW-0812">Transmembrane</keyword>
<dbReference type="KEGG" id="haby:HLVA_15780"/>
<feature type="transmembrane region" description="Helical" evidence="1">
    <location>
        <begin position="65"/>
        <end position="88"/>
    </location>
</feature>
<evidence type="ECO:0000313" key="2">
    <source>
        <dbReference type="EMBL" id="BDU51009.1"/>
    </source>
</evidence>
<name>A0AAU9DUT4_9FUSO</name>
<organism evidence="2 3">
    <name type="scientific">Haliovirga abyssi</name>
    <dbReference type="NCBI Taxonomy" id="2996794"/>
    <lineage>
        <taxon>Bacteria</taxon>
        <taxon>Fusobacteriati</taxon>
        <taxon>Fusobacteriota</taxon>
        <taxon>Fusobacteriia</taxon>
        <taxon>Fusobacteriales</taxon>
        <taxon>Haliovirgaceae</taxon>
        <taxon>Haliovirga</taxon>
    </lineage>
</organism>